<dbReference type="InterPro" id="IPR004088">
    <property type="entry name" value="KH_dom_type_1"/>
</dbReference>
<dbReference type="PANTHER" id="PTHR10288">
    <property type="entry name" value="KH DOMAIN CONTAINING RNA BINDING PROTEIN"/>
    <property type="match status" value="1"/>
</dbReference>
<accession>K0SCD4</accession>
<dbReference type="SUPFAM" id="SSF51045">
    <property type="entry name" value="WW domain"/>
    <property type="match status" value="1"/>
</dbReference>
<organism evidence="5 6">
    <name type="scientific">Thalassiosira oceanica</name>
    <name type="common">Marine diatom</name>
    <dbReference type="NCBI Taxonomy" id="159749"/>
    <lineage>
        <taxon>Eukaryota</taxon>
        <taxon>Sar</taxon>
        <taxon>Stramenopiles</taxon>
        <taxon>Ochrophyta</taxon>
        <taxon>Bacillariophyta</taxon>
        <taxon>Coscinodiscophyceae</taxon>
        <taxon>Thalassiosirophycidae</taxon>
        <taxon>Thalassiosirales</taxon>
        <taxon>Thalassiosiraceae</taxon>
        <taxon>Thalassiosira</taxon>
    </lineage>
</organism>
<reference evidence="5 6" key="1">
    <citation type="journal article" date="2012" name="Genome Biol.">
        <title>Genome and low-iron response of an oceanic diatom adapted to chronic iron limitation.</title>
        <authorList>
            <person name="Lommer M."/>
            <person name="Specht M."/>
            <person name="Roy A.S."/>
            <person name="Kraemer L."/>
            <person name="Andreson R."/>
            <person name="Gutowska M.A."/>
            <person name="Wolf J."/>
            <person name="Bergner S.V."/>
            <person name="Schilhabel M.B."/>
            <person name="Klostermeier U.C."/>
            <person name="Beiko R.G."/>
            <person name="Rosenstiel P."/>
            <person name="Hippler M."/>
            <person name="Laroche J."/>
        </authorList>
    </citation>
    <scope>NUCLEOTIDE SEQUENCE [LARGE SCALE GENOMIC DNA]</scope>
    <source>
        <strain evidence="5 6">CCMP1005</strain>
    </source>
</reference>
<feature type="compositionally biased region" description="Basic and acidic residues" evidence="3">
    <location>
        <begin position="42"/>
        <end position="65"/>
    </location>
</feature>
<evidence type="ECO:0000256" key="3">
    <source>
        <dbReference type="SAM" id="MobiDB-lite"/>
    </source>
</evidence>
<dbReference type="CDD" id="cd00105">
    <property type="entry name" value="KH-I"/>
    <property type="match status" value="3"/>
</dbReference>
<comment type="caution">
    <text evidence="5">The sequence shown here is derived from an EMBL/GenBank/DDBJ whole genome shotgun (WGS) entry which is preliminary data.</text>
</comment>
<feature type="compositionally biased region" description="Low complexity" evidence="3">
    <location>
        <begin position="433"/>
        <end position="486"/>
    </location>
</feature>
<dbReference type="InterPro" id="IPR004087">
    <property type="entry name" value="KH_dom"/>
</dbReference>
<feature type="domain" description="WW" evidence="4">
    <location>
        <begin position="489"/>
        <end position="522"/>
    </location>
</feature>
<dbReference type="OMA" id="WGSGPPY"/>
<evidence type="ECO:0000313" key="5">
    <source>
        <dbReference type="EMBL" id="EJK58596.1"/>
    </source>
</evidence>
<dbReference type="EMBL" id="AGNL01024794">
    <property type="protein sequence ID" value="EJK58596.1"/>
    <property type="molecule type" value="Genomic_DNA"/>
</dbReference>
<dbReference type="SMART" id="SM00322">
    <property type="entry name" value="KH"/>
    <property type="match status" value="3"/>
</dbReference>
<dbReference type="GO" id="GO:0003723">
    <property type="term" value="F:RNA binding"/>
    <property type="evidence" value="ECO:0007669"/>
    <property type="project" value="UniProtKB-UniRule"/>
</dbReference>
<dbReference type="PROSITE" id="PS01159">
    <property type="entry name" value="WW_DOMAIN_1"/>
    <property type="match status" value="1"/>
</dbReference>
<feature type="compositionally biased region" description="Polar residues" evidence="3">
    <location>
        <begin position="1"/>
        <end position="10"/>
    </location>
</feature>
<evidence type="ECO:0000256" key="1">
    <source>
        <dbReference type="ARBA" id="ARBA00022737"/>
    </source>
</evidence>
<dbReference type="Gene3D" id="3.30.1370.10">
    <property type="entry name" value="K Homology domain, type 1"/>
    <property type="match status" value="3"/>
</dbReference>
<dbReference type="Pfam" id="PF00397">
    <property type="entry name" value="WW"/>
    <property type="match status" value="1"/>
</dbReference>
<dbReference type="InterPro" id="IPR036612">
    <property type="entry name" value="KH_dom_type_1_sf"/>
</dbReference>
<keyword evidence="2" id="KW-0694">RNA-binding</keyword>
<feature type="region of interest" description="Disordered" evidence="3">
    <location>
        <begin position="1"/>
        <end position="102"/>
    </location>
</feature>
<keyword evidence="1" id="KW-0677">Repeat</keyword>
<dbReference type="PROSITE" id="PS50020">
    <property type="entry name" value="WW_DOMAIN_2"/>
    <property type="match status" value="1"/>
</dbReference>
<dbReference type="Gene3D" id="2.20.70.10">
    <property type="match status" value="1"/>
</dbReference>
<dbReference type="eggNOG" id="KOG1676">
    <property type="taxonomic scope" value="Eukaryota"/>
</dbReference>
<dbReference type="PROSITE" id="PS50084">
    <property type="entry name" value="KH_TYPE_1"/>
    <property type="match status" value="3"/>
</dbReference>
<sequence>NIANPTINTGTDKKAGDAGEPGTLKTGSGDDKTGGSDDDDGPSEKNDSAIPKEDKPAEEVSKEEQQQPPKTKPFDPAATEPPDDQLDDKKIIQDTSELPPSYVGRVIGKGGEMIRDLQARSGCLRIDVDQNVPHNAPRIISYRGTRAKIEFAKKLVQRLCREDGNEAELPLGDASIKRVRVPANTIGKVIGRKGDMIRRLQHDSMAKIQVDHSNNQGHERTIVVTGMKDAVTKAEEMILFLTSNPLCDAAQSLAMLVGHKANSGKPWGSGPPYEGLPNNGIGMTEQCIPSHFGGGGYGNSVGGGGMVMPQQQTTINEFGNVVSAGYSNTSGNGGIECEVVPMPKFQMGRIIGQKGVTINDLQKRSGCDIQIDQKNAQPGQDCPVSIKGSRQGIEMAKKMLQDIIEMGHMHPYAGGHGGHQSSGFGGGGGQGYGQMNQGFNNQFGGGMAQPQQQFGGFQQQQHQQQQQQQAFQGGQQSFGYSQQQQQPGPPQMNPWRAATAADGSIYYYNSITFETTWDCPPGM</sequence>
<keyword evidence="6" id="KW-1185">Reference proteome</keyword>
<feature type="region of interest" description="Disordered" evidence="3">
    <location>
        <begin position="410"/>
        <end position="496"/>
    </location>
</feature>
<evidence type="ECO:0000259" key="4">
    <source>
        <dbReference type="PROSITE" id="PS50020"/>
    </source>
</evidence>
<feature type="compositionally biased region" description="Gly residues" evidence="3">
    <location>
        <begin position="414"/>
        <end position="432"/>
    </location>
</feature>
<protein>
    <recommendedName>
        <fullName evidence="4">WW domain-containing protein</fullName>
    </recommendedName>
</protein>
<gene>
    <name evidence="5" type="ORF">THAOC_21266</name>
</gene>
<dbReference type="InterPro" id="IPR036020">
    <property type="entry name" value="WW_dom_sf"/>
</dbReference>
<dbReference type="OrthoDB" id="5204190at2759"/>
<dbReference type="InterPro" id="IPR001202">
    <property type="entry name" value="WW_dom"/>
</dbReference>
<name>K0SCD4_THAOC</name>
<dbReference type="Pfam" id="PF00013">
    <property type="entry name" value="KH_1"/>
    <property type="match status" value="3"/>
</dbReference>
<dbReference type="SUPFAM" id="SSF54791">
    <property type="entry name" value="Eukaryotic type KH-domain (KH-domain type I)"/>
    <property type="match status" value="3"/>
</dbReference>
<dbReference type="Proteomes" id="UP000266841">
    <property type="component" value="Unassembled WGS sequence"/>
</dbReference>
<dbReference type="AlphaFoldDB" id="K0SCD4"/>
<dbReference type="CDD" id="cd00201">
    <property type="entry name" value="WW"/>
    <property type="match status" value="1"/>
</dbReference>
<proteinExistence type="predicted"/>
<dbReference type="SMART" id="SM00456">
    <property type="entry name" value="WW"/>
    <property type="match status" value="1"/>
</dbReference>
<evidence type="ECO:0000256" key="2">
    <source>
        <dbReference type="PROSITE-ProRule" id="PRU00117"/>
    </source>
</evidence>
<feature type="non-terminal residue" evidence="5">
    <location>
        <position position="1"/>
    </location>
</feature>
<evidence type="ECO:0000313" key="6">
    <source>
        <dbReference type="Proteomes" id="UP000266841"/>
    </source>
</evidence>